<name>F6H534_VITVI</name>
<dbReference type="InParanoid" id="F6H534"/>
<evidence type="ECO:0000313" key="2">
    <source>
        <dbReference type="Proteomes" id="UP000009183"/>
    </source>
</evidence>
<accession>F6H534</accession>
<dbReference type="AlphaFoldDB" id="F6H534"/>
<proteinExistence type="predicted"/>
<keyword evidence="2" id="KW-1185">Reference proteome</keyword>
<sequence>MENWYGILVPASLQLRPPRPLVTIHLRDTASATWDG</sequence>
<evidence type="ECO:0000313" key="1">
    <source>
        <dbReference type="EMBL" id="CCB47402.1"/>
    </source>
</evidence>
<reference evidence="2" key="1">
    <citation type="journal article" date="2007" name="Nature">
        <title>The grapevine genome sequence suggests ancestral hexaploidization in major angiosperm phyla.</title>
        <authorList>
            <consortium name="The French-Italian Public Consortium for Grapevine Genome Characterization."/>
            <person name="Jaillon O."/>
            <person name="Aury J.-M."/>
            <person name="Noel B."/>
            <person name="Policriti A."/>
            <person name="Clepet C."/>
            <person name="Casagrande A."/>
            <person name="Choisne N."/>
            <person name="Aubourg S."/>
            <person name="Vitulo N."/>
            <person name="Jubin C."/>
            <person name="Vezzi A."/>
            <person name="Legeai F."/>
            <person name="Hugueney P."/>
            <person name="Dasilva C."/>
            <person name="Horner D."/>
            <person name="Mica E."/>
            <person name="Jublot D."/>
            <person name="Poulain J."/>
            <person name="Bruyere C."/>
            <person name="Billault A."/>
            <person name="Segurens B."/>
            <person name="Gouyvenoux M."/>
            <person name="Ugarte E."/>
            <person name="Cattonaro F."/>
            <person name="Anthouard V."/>
            <person name="Vico V."/>
            <person name="Del Fabbro C."/>
            <person name="Alaux M."/>
            <person name="Di Gaspero G."/>
            <person name="Dumas V."/>
            <person name="Felice N."/>
            <person name="Paillard S."/>
            <person name="Juman I."/>
            <person name="Moroldo M."/>
            <person name="Scalabrin S."/>
            <person name="Canaguier A."/>
            <person name="Le Clainche I."/>
            <person name="Malacrida G."/>
            <person name="Durand E."/>
            <person name="Pesole G."/>
            <person name="Laucou V."/>
            <person name="Chatelet P."/>
            <person name="Merdinoglu D."/>
            <person name="Delledonne M."/>
            <person name="Pezzotti M."/>
            <person name="Lecharny A."/>
            <person name="Scarpelli C."/>
            <person name="Artiguenave F."/>
            <person name="Pe M.E."/>
            <person name="Valle G."/>
            <person name="Morgante M."/>
            <person name="Caboche M."/>
            <person name="Adam-Blondon A.-F."/>
            <person name="Weissenbach J."/>
            <person name="Quetier F."/>
            <person name="Wincker P."/>
        </authorList>
    </citation>
    <scope>NUCLEOTIDE SEQUENCE [LARGE SCALE GENOMIC DNA]</scope>
    <source>
        <strain evidence="2">cv. Pinot noir / PN40024</strain>
    </source>
</reference>
<organism evidence="1 2">
    <name type="scientific">Vitis vinifera</name>
    <name type="common">Grape</name>
    <dbReference type="NCBI Taxonomy" id="29760"/>
    <lineage>
        <taxon>Eukaryota</taxon>
        <taxon>Viridiplantae</taxon>
        <taxon>Streptophyta</taxon>
        <taxon>Embryophyta</taxon>
        <taxon>Tracheophyta</taxon>
        <taxon>Spermatophyta</taxon>
        <taxon>Magnoliopsida</taxon>
        <taxon>eudicotyledons</taxon>
        <taxon>Gunneridae</taxon>
        <taxon>Pentapetalae</taxon>
        <taxon>rosids</taxon>
        <taxon>Vitales</taxon>
        <taxon>Vitaceae</taxon>
        <taxon>Viteae</taxon>
        <taxon>Vitis</taxon>
    </lineage>
</organism>
<gene>
    <name evidence="1" type="ordered locus">VIT_12s0028g01660</name>
</gene>
<dbReference type="EMBL" id="FN595235">
    <property type="protein sequence ID" value="CCB47402.1"/>
    <property type="molecule type" value="Genomic_DNA"/>
</dbReference>
<dbReference type="HOGENOM" id="CLU_3360709_0_0_1"/>
<protein>
    <submittedName>
        <fullName evidence="1">Uncharacterized protein</fullName>
    </submittedName>
</protein>
<dbReference type="PaxDb" id="29760-VIT_12s0028g01660.t01"/>
<dbReference type="Proteomes" id="UP000009183">
    <property type="component" value="Chromosome 12"/>
</dbReference>